<evidence type="ECO:0000256" key="6">
    <source>
        <dbReference type="HAMAP-Rule" id="MF_00360"/>
    </source>
</evidence>
<dbReference type="GO" id="GO:0022627">
    <property type="term" value="C:cytosolic small ribosomal subunit"/>
    <property type="evidence" value="ECO:0007669"/>
    <property type="project" value="TreeGrafter"/>
</dbReference>
<dbReference type="Proteomes" id="UP000626148">
    <property type="component" value="Unassembled WGS sequence"/>
</dbReference>
<dbReference type="AlphaFoldDB" id="A0A918JYV1"/>
<dbReference type="GO" id="GO:0006412">
    <property type="term" value="P:translation"/>
    <property type="evidence" value="ECO:0007669"/>
    <property type="project" value="UniProtKB-UniRule"/>
</dbReference>
<dbReference type="CDD" id="cd00473">
    <property type="entry name" value="bS6"/>
    <property type="match status" value="1"/>
</dbReference>
<dbReference type="Gene3D" id="3.30.70.60">
    <property type="match status" value="1"/>
</dbReference>
<comment type="similarity">
    <text evidence="1 6">Belongs to the bacterial ribosomal protein bS6 family.</text>
</comment>
<keyword evidence="9" id="KW-1185">Reference proteome</keyword>
<keyword evidence="6" id="KW-0699">rRNA-binding</keyword>
<dbReference type="RefSeq" id="WP_189606478.1">
    <property type="nucleotide sequence ID" value="NZ_BMXR01000001.1"/>
</dbReference>
<dbReference type="InterPro" id="IPR000529">
    <property type="entry name" value="Ribosomal_bS6"/>
</dbReference>
<dbReference type="GO" id="GO:0070181">
    <property type="term" value="F:small ribosomal subunit rRNA binding"/>
    <property type="evidence" value="ECO:0007669"/>
    <property type="project" value="TreeGrafter"/>
</dbReference>
<evidence type="ECO:0000256" key="5">
    <source>
        <dbReference type="ARBA" id="ARBA00035294"/>
    </source>
</evidence>
<evidence type="ECO:0000256" key="1">
    <source>
        <dbReference type="ARBA" id="ARBA00009512"/>
    </source>
</evidence>
<reference evidence="8" key="2">
    <citation type="submission" date="2020-09" db="EMBL/GenBank/DDBJ databases">
        <authorList>
            <person name="Sun Q."/>
            <person name="Kim S."/>
        </authorList>
    </citation>
    <scope>NUCLEOTIDE SEQUENCE</scope>
    <source>
        <strain evidence="8">KCTC 22169</strain>
    </source>
</reference>
<feature type="region of interest" description="Disordered" evidence="7">
    <location>
        <begin position="98"/>
        <end position="138"/>
    </location>
</feature>
<dbReference type="PANTHER" id="PTHR21011">
    <property type="entry name" value="MITOCHONDRIAL 28S RIBOSOMAL PROTEIN S6"/>
    <property type="match status" value="1"/>
</dbReference>
<dbReference type="PANTHER" id="PTHR21011:SF1">
    <property type="entry name" value="SMALL RIBOSOMAL SUBUNIT PROTEIN BS6M"/>
    <property type="match status" value="1"/>
</dbReference>
<name>A0A918JYV1_9GAMM</name>
<dbReference type="HAMAP" id="MF_00360">
    <property type="entry name" value="Ribosomal_bS6"/>
    <property type="match status" value="1"/>
</dbReference>
<evidence type="ECO:0000256" key="7">
    <source>
        <dbReference type="SAM" id="MobiDB-lite"/>
    </source>
</evidence>
<reference evidence="8" key="1">
    <citation type="journal article" date="2014" name="Int. J. Syst. Evol. Microbiol.">
        <title>Complete genome sequence of Corynebacterium casei LMG S-19264T (=DSM 44701T), isolated from a smear-ripened cheese.</title>
        <authorList>
            <consortium name="US DOE Joint Genome Institute (JGI-PGF)"/>
            <person name="Walter F."/>
            <person name="Albersmeier A."/>
            <person name="Kalinowski J."/>
            <person name="Ruckert C."/>
        </authorList>
    </citation>
    <scope>NUCLEOTIDE SEQUENCE</scope>
    <source>
        <strain evidence="8">KCTC 22169</strain>
    </source>
</reference>
<accession>A0A918JYV1</accession>
<dbReference type="GO" id="GO:0003735">
    <property type="term" value="F:structural constituent of ribosome"/>
    <property type="evidence" value="ECO:0007669"/>
    <property type="project" value="InterPro"/>
</dbReference>
<dbReference type="InterPro" id="IPR035980">
    <property type="entry name" value="Ribosomal_bS6_sf"/>
</dbReference>
<dbReference type="InterPro" id="IPR020814">
    <property type="entry name" value="Ribosomal_S6_plastid/chlpt"/>
</dbReference>
<gene>
    <name evidence="6 8" type="primary">rpsF</name>
    <name evidence="8" type="ORF">GCM10007392_00390</name>
</gene>
<dbReference type="InterPro" id="IPR014717">
    <property type="entry name" value="Transl_elong_EF1B/ribsomal_bS6"/>
</dbReference>
<feature type="compositionally biased region" description="Basic and acidic residues" evidence="7">
    <location>
        <begin position="106"/>
        <end position="115"/>
    </location>
</feature>
<evidence type="ECO:0000256" key="3">
    <source>
        <dbReference type="ARBA" id="ARBA00023274"/>
    </source>
</evidence>
<protein>
    <recommendedName>
        <fullName evidence="5 6">Small ribosomal subunit protein bS6</fullName>
    </recommendedName>
</protein>
<comment type="function">
    <text evidence="4 6">Binds together with bS18 to 16S ribosomal RNA.</text>
</comment>
<keyword evidence="3 6" id="KW-0687">Ribonucleoprotein</keyword>
<dbReference type="SUPFAM" id="SSF54995">
    <property type="entry name" value="Ribosomal protein S6"/>
    <property type="match status" value="1"/>
</dbReference>
<comment type="caution">
    <text evidence="8">The sequence shown here is derived from an EMBL/GenBank/DDBJ whole genome shotgun (WGS) entry which is preliminary data.</text>
</comment>
<dbReference type="Pfam" id="PF01250">
    <property type="entry name" value="Ribosomal_S6"/>
    <property type="match status" value="1"/>
</dbReference>
<proteinExistence type="inferred from homology"/>
<evidence type="ECO:0000256" key="2">
    <source>
        <dbReference type="ARBA" id="ARBA00022980"/>
    </source>
</evidence>
<keyword evidence="6" id="KW-0694">RNA-binding</keyword>
<keyword evidence="2 6" id="KW-0689">Ribosomal protein</keyword>
<dbReference type="EMBL" id="BMXR01000001">
    <property type="protein sequence ID" value="GGX38193.1"/>
    <property type="molecule type" value="Genomic_DNA"/>
</dbReference>
<evidence type="ECO:0000313" key="9">
    <source>
        <dbReference type="Proteomes" id="UP000626148"/>
    </source>
</evidence>
<sequence length="138" mass="15776">MRHYEIVLLVHPDQSEQVPAMIDRYTSIVTEKGGQVHREEDWGRRQLAYPILNAHKAHYVLLNIEADNDIIEDLKSTFRFNDAIIRNMIMRRKDAVTEASPMMKSVEAKKAKEEAQAAAARARAEESKPETAENTDEA</sequence>
<feature type="compositionally biased region" description="Basic and acidic residues" evidence="7">
    <location>
        <begin position="122"/>
        <end position="131"/>
    </location>
</feature>
<evidence type="ECO:0000313" key="8">
    <source>
        <dbReference type="EMBL" id="GGX38193.1"/>
    </source>
</evidence>
<dbReference type="NCBIfam" id="TIGR00166">
    <property type="entry name" value="S6"/>
    <property type="match status" value="1"/>
</dbReference>
<organism evidence="8 9">
    <name type="scientific">Saccharospirillum salsuginis</name>
    <dbReference type="NCBI Taxonomy" id="418750"/>
    <lineage>
        <taxon>Bacteria</taxon>
        <taxon>Pseudomonadati</taxon>
        <taxon>Pseudomonadota</taxon>
        <taxon>Gammaproteobacteria</taxon>
        <taxon>Oceanospirillales</taxon>
        <taxon>Saccharospirillaceae</taxon>
        <taxon>Saccharospirillum</taxon>
    </lineage>
</organism>
<evidence type="ECO:0000256" key="4">
    <source>
        <dbReference type="ARBA" id="ARBA00035104"/>
    </source>
</evidence>